<gene>
    <name evidence="1" type="ORF">M409DRAFT_56344</name>
</gene>
<dbReference type="Proteomes" id="UP000799537">
    <property type="component" value="Unassembled WGS sequence"/>
</dbReference>
<evidence type="ECO:0000313" key="1">
    <source>
        <dbReference type="EMBL" id="KAF2165005.1"/>
    </source>
</evidence>
<dbReference type="GeneID" id="54566537"/>
<keyword evidence="2" id="KW-1185">Reference proteome</keyword>
<sequence length="384" mass="42525">MQQSISSPLLGERSEHAYASAAITYDCVHYLCFFSAGTNRKNQCPLPFYCPRIAASLEGLTTTTYVRCMVDNPQGPLTVNLTATYNKYTQPAFLGRNATTLPSLLWAESVISNWWMSLVTTFEAANDALERPTYKGRLAISPNSNTLPTSADDIKSLDMLNGNAYFVPFLDKGIIDAFWYTPTANISVLASMTTMNASFPASWEPADYLAKGLYYTVLTDLGQTDSHGTNIFANSDLLAYFTKNFTSIVATGEKEIARATPYGDLPSVPFDPTSAEASTLRIDPSVLATEYLCQVPQLKPSGSLIIAVLIADIVLLKTIWQLYKLVVDWTLQRHHPDMKLCEGCLARHEKMDDLSTVESKLQISSPRGQYQKIHVSERSSVFEE</sequence>
<proteinExistence type="predicted"/>
<protein>
    <submittedName>
        <fullName evidence="1">Uncharacterized protein</fullName>
    </submittedName>
</protein>
<accession>A0A6A6CD42</accession>
<dbReference type="OrthoDB" id="3220769at2759"/>
<reference evidence="1" key="1">
    <citation type="journal article" date="2020" name="Stud. Mycol.">
        <title>101 Dothideomycetes genomes: a test case for predicting lifestyles and emergence of pathogens.</title>
        <authorList>
            <person name="Haridas S."/>
            <person name="Albert R."/>
            <person name="Binder M."/>
            <person name="Bloem J."/>
            <person name="Labutti K."/>
            <person name="Salamov A."/>
            <person name="Andreopoulos B."/>
            <person name="Baker S."/>
            <person name="Barry K."/>
            <person name="Bills G."/>
            <person name="Bluhm B."/>
            <person name="Cannon C."/>
            <person name="Castanera R."/>
            <person name="Culley D."/>
            <person name="Daum C."/>
            <person name="Ezra D."/>
            <person name="Gonzalez J."/>
            <person name="Henrissat B."/>
            <person name="Kuo A."/>
            <person name="Liang C."/>
            <person name="Lipzen A."/>
            <person name="Lutzoni F."/>
            <person name="Magnuson J."/>
            <person name="Mondo S."/>
            <person name="Nolan M."/>
            <person name="Ohm R."/>
            <person name="Pangilinan J."/>
            <person name="Park H.-J."/>
            <person name="Ramirez L."/>
            <person name="Alfaro M."/>
            <person name="Sun H."/>
            <person name="Tritt A."/>
            <person name="Yoshinaga Y."/>
            <person name="Zwiers L.-H."/>
            <person name="Turgeon B."/>
            <person name="Goodwin S."/>
            <person name="Spatafora J."/>
            <person name="Crous P."/>
            <person name="Grigoriev I."/>
        </authorList>
    </citation>
    <scope>NUCLEOTIDE SEQUENCE</scope>
    <source>
        <strain evidence="1">ATCC 36951</strain>
    </source>
</reference>
<dbReference type="RefSeq" id="XP_033665894.1">
    <property type="nucleotide sequence ID" value="XM_033813265.1"/>
</dbReference>
<name>A0A6A6CD42_ZASCE</name>
<evidence type="ECO:0000313" key="2">
    <source>
        <dbReference type="Proteomes" id="UP000799537"/>
    </source>
</evidence>
<organism evidence="1 2">
    <name type="scientific">Zasmidium cellare ATCC 36951</name>
    <dbReference type="NCBI Taxonomy" id="1080233"/>
    <lineage>
        <taxon>Eukaryota</taxon>
        <taxon>Fungi</taxon>
        <taxon>Dikarya</taxon>
        <taxon>Ascomycota</taxon>
        <taxon>Pezizomycotina</taxon>
        <taxon>Dothideomycetes</taxon>
        <taxon>Dothideomycetidae</taxon>
        <taxon>Mycosphaerellales</taxon>
        <taxon>Mycosphaerellaceae</taxon>
        <taxon>Zasmidium</taxon>
    </lineage>
</organism>
<dbReference type="EMBL" id="ML993602">
    <property type="protein sequence ID" value="KAF2165005.1"/>
    <property type="molecule type" value="Genomic_DNA"/>
</dbReference>
<dbReference type="AlphaFoldDB" id="A0A6A6CD42"/>